<evidence type="ECO:0000313" key="1">
    <source>
        <dbReference type="EMBL" id="VEL38982.1"/>
    </source>
</evidence>
<proteinExistence type="predicted"/>
<dbReference type="AlphaFoldDB" id="A0A448XKV1"/>
<sequence>MFRVVETAESCAAEAYSRHHLAFPLRDPESRAIGVVDICTEAFAKRMNVKQTNLLSRMMALIQASASSYSFRHCPHFSVRQKIYPLSMAKLVWLR</sequence>
<dbReference type="OrthoDB" id="199400at2759"/>
<gene>
    <name evidence="1" type="ORF">PXEA_LOCUS32422</name>
</gene>
<evidence type="ECO:0000313" key="2">
    <source>
        <dbReference type="Proteomes" id="UP000784294"/>
    </source>
</evidence>
<reference evidence="1" key="1">
    <citation type="submission" date="2018-11" db="EMBL/GenBank/DDBJ databases">
        <authorList>
            <consortium name="Pathogen Informatics"/>
        </authorList>
    </citation>
    <scope>NUCLEOTIDE SEQUENCE</scope>
</reference>
<dbReference type="Proteomes" id="UP000784294">
    <property type="component" value="Unassembled WGS sequence"/>
</dbReference>
<comment type="caution">
    <text evidence="1">The sequence shown here is derived from an EMBL/GenBank/DDBJ whole genome shotgun (WGS) entry which is preliminary data.</text>
</comment>
<accession>A0A448XKV1</accession>
<keyword evidence="2" id="KW-1185">Reference proteome</keyword>
<evidence type="ECO:0008006" key="3">
    <source>
        <dbReference type="Google" id="ProtNLM"/>
    </source>
</evidence>
<protein>
    <recommendedName>
        <fullName evidence="3">GAF domain-containing protein</fullName>
    </recommendedName>
</protein>
<organism evidence="1 2">
    <name type="scientific">Protopolystoma xenopodis</name>
    <dbReference type="NCBI Taxonomy" id="117903"/>
    <lineage>
        <taxon>Eukaryota</taxon>
        <taxon>Metazoa</taxon>
        <taxon>Spiralia</taxon>
        <taxon>Lophotrochozoa</taxon>
        <taxon>Platyhelminthes</taxon>
        <taxon>Monogenea</taxon>
        <taxon>Polyopisthocotylea</taxon>
        <taxon>Polystomatidea</taxon>
        <taxon>Polystomatidae</taxon>
        <taxon>Protopolystoma</taxon>
    </lineage>
</organism>
<dbReference type="EMBL" id="CAAALY010259678">
    <property type="protein sequence ID" value="VEL38982.1"/>
    <property type="molecule type" value="Genomic_DNA"/>
</dbReference>
<name>A0A448XKV1_9PLAT</name>